<protein>
    <submittedName>
        <fullName evidence="2">Uncharacterized protein</fullName>
    </submittedName>
</protein>
<dbReference type="STRING" id="1263082.A0A068REA2"/>
<organism evidence="2 3">
    <name type="scientific">Lichtheimia corymbifera JMRC:FSU:9682</name>
    <dbReference type="NCBI Taxonomy" id="1263082"/>
    <lineage>
        <taxon>Eukaryota</taxon>
        <taxon>Fungi</taxon>
        <taxon>Fungi incertae sedis</taxon>
        <taxon>Mucoromycota</taxon>
        <taxon>Mucoromycotina</taxon>
        <taxon>Mucoromycetes</taxon>
        <taxon>Mucorales</taxon>
        <taxon>Lichtheimiaceae</taxon>
        <taxon>Lichtheimia</taxon>
    </lineage>
</organism>
<evidence type="ECO:0000313" key="3">
    <source>
        <dbReference type="Proteomes" id="UP000027586"/>
    </source>
</evidence>
<reference evidence="2" key="1">
    <citation type="submission" date="2013-08" db="EMBL/GenBank/DDBJ databases">
        <title>Gene expansion shapes genome architecture in the human pathogen Lichtheimia corymbifera: an evolutionary genomics analysis in the ancient terrestrial Mucorales (Mucoromycotina).</title>
        <authorList>
            <person name="Schwartze V.U."/>
            <person name="Winter S."/>
            <person name="Shelest E."/>
            <person name="Marcet-Houben M."/>
            <person name="Horn F."/>
            <person name="Wehner S."/>
            <person name="Hoffmann K."/>
            <person name="Riege K."/>
            <person name="Sammeth M."/>
            <person name="Nowrousian M."/>
            <person name="Valiante V."/>
            <person name="Linde J."/>
            <person name="Jacobsen I.D."/>
            <person name="Marz M."/>
            <person name="Brakhage A.A."/>
            <person name="Gabaldon T."/>
            <person name="Bocker S."/>
            <person name="Voigt K."/>
        </authorList>
    </citation>
    <scope>NUCLEOTIDE SEQUENCE [LARGE SCALE GENOMIC DNA]</scope>
    <source>
        <strain evidence="2">FSU 9682</strain>
    </source>
</reference>
<evidence type="ECO:0000256" key="1">
    <source>
        <dbReference type="SAM" id="MobiDB-lite"/>
    </source>
</evidence>
<comment type="caution">
    <text evidence="2">The sequence shown here is derived from an EMBL/GenBank/DDBJ whole genome shotgun (WGS) entry which is preliminary data.</text>
</comment>
<dbReference type="Proteomes" id="UP000027586">
    <property type="component" value="Unassembled WGS sequence"/>
</dbReference>
<feature type="region of interest" description="Disordered" evidence="1">
    <location>
        <begin position="1"/>
        <end position="24"/>
    </location>
</feature>
<gene>
    <name evidence="2" type="ORF">LCOR_00091.1</name>
</gene>
<sequence>MLTEEDQAHISSDEEDEDYTTVGSVDSIASTISRASKATKTASKCDNCNKDRSKAKFYDRVVEITSTSGDAALLCLPCRIEWIKHNEESGAIIQFEESSTMTKSRINKEFPKLKNKQLQSSSTKRGYKGTTVNLYSATDVFQAAREVYGGWVGLQERQLEKKQRKVDRERQRESRKTAIFSLLDKNGAGALRFNELDTDIQKYIEQSRVPKRSKASRSILQEEFMEEVAFKAKIYTGIAQQGVKNITMQHISNKMIDNEDRDVQSFVEMIISGPRDKEARSQELTKALEAKGLVLREDSAFCRDYISKGKGTVTSVVTMMQEMDWYFTYTNYDRLRIVHQGSGAHQIDWRMGKKKSKEQWLVERLQSNRSLPLGAYNGDPPEHMHDDIDKQTKEVWKAHILHTLTNALREDERFRESMQQLPMEERDRPDDVSNQREEISRILGKMENTYAERFGQFDILHEFHRVAVKTLKSLIYEAYKPKFHDIRNQYTSTLPDQPLSRRAKRKHKKAFLAENMVTMESTIHAHSSYIKETFHGMGL</sequence>
<proteinExistence type="predicted"/>
<dbReference type="VEuPathDB" id="FungiDB:LCOR_00091.1"/>
<accession>A0A068REA2</accession>
<name>A0A068REA2_9FUNG</name>
<keyword evidence="3" id="KW-1185">Reference proteome</keyword>
<feature type="compositionally biased region" description="Basic and acidic residues" evidence="1">
    <location>
        <begin position="1"/>
        <end position="12"/>
    </location>
</feature>
<dbReference type="AlphaFoldDB" id="A0A068REA2"/>
<dbReference type="EMBL" id="CBTN010000001">
    <property type="protein sequence ID" value="CDH48299.1"/>
    <property type="molecule type" value="Genomic_DNA"/>
</dbReference>
<evidence type="ECO:0000313" key="2">
    <source>
        <dbReference type="EMBL" id="CDH48299.1"/>
    </source>
</evidence>